<name>A0ABT7C6U1_9MICO</name>
<organism evidence="1 2">
    <name type="scientific">Gulosibacter molinativorax</name>
    <dbReference type="NCBI Taxonomy" id="256821"/>
    <lineage>
        <taxon>Bacteria</taxon>
        <taxon>Bacillati</taxon>
        <taxon>Actinomycetota</taxon>
        <taxon>Actinomycetes</taxon>
        <taxon>Micrococcales</taxon>
        <taxon>Microbacteriaceae</taxon>
        <taxon>Gulosibacter</taxon>
    </lineage>
</organism>
<dbReference type="Proteomes" id="UP001170379">
    <property type="component" value="Unassembled WGS sequence"/>
</dbReference>
<proteinExistence type="predicted"/>
<dbReference type="EMBL" id="PXVD01000008">
    <property type="protein sequence ID" value="MDJ1370915.1"/>
    <property type="molecule type" value="Genomic_DNA"/>
</dbReference>
<accession>A0ABT7C6U1</accession>
<evidence type="ECO:0000313" key="1">
    <source>
        <dbReference type="EMBL" id="MDJ1370915.1"/>
    </source>
</evidence>
<evidence type="ECO:0000313" key="2">
    <source>
        <dbReference type="Proteomes" id="UP001170379"/>
    </source>
</evidence>
<keyword evidence="2" id="KW-1185">Reference proteome</keyword>
<reference evidence="1" key="1">
    <citation type="submission" date="2018-03" db="EMBL/GenBank/DDBJ databases">
        <authorList>
            <person name="Nunes O.C."/>
            <person name="Lopes A.R."/>
            <person name="Froufe H."/>
            <person name="Munoz-Merida A."/>
            <person name="Barroso C."/>
            <person name="Egas C."/>
        </authorList>
    </citation>
    <scope>NUCLEOTIDE SEQUENCE</scope>
    <source>
        <strain evidence="1">ON4</strain>
    </source>
</reference>
<protein>
    <recommendedName>
        <fullName evidence="3">DUF4232 domain-containing protein</fullName>
    </recommendedName>
</protein>
<comment type="caution">
    <text evidence="1">The sequence shown here is derived from an EMBL/GenBank/DDBJ whole genome shotgun (WGS) entry which is preliminary data.</text>
</comment>
<gene>
    <name evidence="1" type="ORF">C7K25_05975</name>
</gene>
<evidence type="ECO:0008006" key="3">
    <source>
        <dbReference type="Google" id="ProtNLM"/>
    </source>
</evidence>
<sequence length="124" mass="13225">MQAVVDAEAYAEGELPQFSVTLKNTSDSPCIIDIGTASQVYTVMSGSDTIWVSTHCQVEPKSQVVELVAGKDVSAPAIEWSRERSNTSTCDDEQRPAAVAGGAYYNLTVKIGGITSDPVYFTLS</sequence>
<reference evidence="1" key="2">
    <citation type="journal article" date="2022" name="Sci. Rep.">
        <title>In silico prediction of the enzymes involved in the degradation of the herbicide molinate by Gulosibacter molinativorax ON4T.</title>
        <authorList>
            <person name="Lopes A.R."/>
            <person name="Bunin E."/>
            <person name="Viana A.T."/>
            <person name="Froufe H."/>
            <person name="Munoz-Merida A."/>
            <person name="Pinho D."/>
            <person name="Figueiredo J."/>
            <person name="Barroso C."/>
            <person name="Vaz-Moreira I."/>
            <person name="Bellanger X."/>
            <person name="Egas C."/>
            <person name="Nunes O.C."/>
        </authorList>
    </citation>
    <scope>NUCLEOTIDE SEQUENCE</scope>
    <source>
        <strain evidence="1">ON4</strain>
    </source>
</reference>